<dbReference type="EMBL" id="RJUK01000001">
    <property type="protein sequence ID" value="ROQ20201.1"/>
    <property type="molecule type" value="Genomic_DNA"/>
</dbReference>
<dbReference type="PROSITE" id="PS51462">
    <property type="entry name" value="NUDIX"/>
    <property type="match status" value="1"/>
</dbReference>
<dbReference type="NCBIfam" id="NF001299">
    <property type="entry name" value="PRK00241.1"/>
    <property type="match status" value="1"/>
</dbReference>
<dbReference type="Gene3D" id="3.90.79.20">
    <property type="match status" value="1"/>
</dbReference>
<dbReference type="GO" id="GO:0016787">
    <property type="term" value="F:hydrolase activity"/>
    <property type="evidence" value="ECO:0007669"/>
    <property type="project" value="UniProtKB-KW"/>
</dbReference>
<dbReference type="InterPro" id="IPR015376">
    <property type="entry name" value="Znr_NADH_PPase"/>
</dbReference>
<dbReference type="InterPro" id="IPR000086">
    <property type="entry name" value="NUDIX_hydrolase_dom"/>
</dbReference>
<evidence type="ECO:0000256" key="5">
    <source>
        <dbReference type="ARBA" id="ARBA00022842"/>
    </source>
</evidence>
<dbReference type="InterPro" id="IPR015375">
    <property type="entry name" value="NADH_PPase-like_N"/>
</dbReference>
<dbReference type="GO" id="GO:0046872">
    <property type="term" value="F:metal ion binding"/>
    <property type="evidence" value="ECO:0007669"/>
    <property type="project" value="UniProtKB-KW"/>
</dbReference>
<keyword evidence="4" id="KW-0378">Hydrolase</keyword>
<dbReference type="InterPro" id="IPR020084">
    <property type="entry name" value="NUDIX_hydrolase_CS"/>
</dbReference>
<keyword evidence="9" id="KW-1185">Reference proteome</keyword>
<name>A0A3N1NXR6_9GAMM</name>
<dbReference type="Pfam" id="PF09296">
    <property type="entry name" value="NUDIX-like"/>
    <property type="match status" value="1"/>
</dbReference>
<dbReference type="PROSITE" id="PS00893">
    <property type="entry name" value="NUDIX_BOX"/>
    <property type="match status" value="1"/>
</dbReference>
<evidence type="ECO:0000313" key="9">
    <source>
        <dbReference type="Proteomes" id="UP000273643"/>
    </source>
</evidence>
<keyword evidence="5" id="KW-0460">Magnesium</keyword>
<gene>
    <name evidence="8" type="ORF">EDC38_0800</name>
</gene>
<reference evidence="8 9" key="1">
    <citation type="submission" date="2018-11" db="EMBL/GenBank/DDBJ databases">
        <title>Genomic Encyclopedia of Type Strains, Phase IV (KMG-IV): sequencing the most valuable type-strain genomes for metagenomic binning, comparative biology and taxonomic classification.</title>
        <authorList>
            <person name="Goeker M."/>
        </authorList>
    </citation>
    <scope>NUCLEOTIDE SEQUENCE [LARGE SCALE GENOMIC DNA]</scope>
    <source>
        <strain evidence="8 9">DSM 16974</strain>
    </source>
</reference>
<comment type="cofactor">
    <cofactor evidence="1">
        <name>Mg(2+)</name>
        <dbReference type="ChEBI" id="CHEBI:18420"/>
    </cofactor>
</comment>
<evidence type="ECO:0000256" key="6">
    <source>
        <dbReference type="ARBA" id="ARBA00023027"/>
    </source>
</evidence>
<sequence length="267" mass="30226">MADDSHADHSRRYLLVGDGTVLCDQPGRLRLLDAAEAEPWVATADCDFLGRWEGLSLYALHLLDAPIIEGCQWLGLRTQLGLLDDRLFFLVGNALQWSRWRLEHRFCGRCGGPTEPMPAGEPAHRCPRCELRFYPRLSPCMITLITRGDQCLLARHARSRQGIHTALAGFVEIGERVEDTVHREVMEEVGLTIKAPRYFASQPWPFPGQLMLGFHAEYDSGEIRVDGDEIVEANWWRYDKLPVTPPVQTIAGQLIADFVAQQHNKRS</sequence>
<accession>A0A3N1NXR6</accession>
<dbReference type="PANTHER" id="PTHR11383">
    <property type="entry name" value="NUCLEOSIDE DIPHOSPHATE-LINKED MOIETY X MOTIF 13"/>
    <property type="match status" value="1"/>
</dbReference>
<organism evidence="8 9">
    <name type="scientific">Marinimicrobium koreense</name>
    <dbReference type="NCBI Taxonomy" id="306545"/>
    <lineage>
        <taxon>Bacteria</taxon>
        <taxon>Pseudomonadati</taxon>
        <taxon>Pseudomonadota</taxon>
        <taxon>Gammaproteobacteria</taxon>
        <taxon>Cellvibrionales</taxon>
        <taxon>Cellvibrionaceae</taxon>
        <taxon>Marinimicrobium</taxon>
    </lineage>
</organism>
<dbReference type="CDD" id="cd03429">
    <property type="entry name" value="NUDIX_NADH_pyrophosphatase_Nudt13"/>
    <property type="match status" value="1"/>
</dbReference>
<feature type="domain" description="Nudix hydrolase" evidence="7">
    <location>
        <begin position="135"/>
        <end position="260"/>
    </location>
</feature>
<dbReference type="PANTHER" id="PTHR11383:SF3">
    <property type="entry name" value="NAD(P)H PYROPHOSPHATASE NUDT13, MITOCHONDRIAL"/>
    <property type="match status" value="1"/>
</dbReference>
<dbReference type="InterPro" id="IPR015797">
    <property type="entry name" value="NUDIX_hydrolase-like_dom_sf"/>
</dbReference>
<evidence type="ECO:0000313" key="8">
    <source>
        <dbReference type="EMBL" id="ROQ20201.1"/>
    </source>
</evidence>
<evidence type="ECO:0000256" key="3">
    <source>
        <dbReference type="ARBA" id="ARBA00022723"/>
    </source>
</evidence>
<dbReference type="OrthoDB" id="9791656at2"/>
<keyword evidence="3" id="KW-0479">Metal-binding</keyword>
<dbReference type="Pfam" id="PF09297">
    <property type="entry name" value="Zn_ribbon_NUD"/>
    <property type="match status" value="1"/>
</dbReference>
<dbReference type="Gene3D" id="3.90.79.10">
    <property type="entry name" value="Nucleoside Triphosphate Pyrophosphohydrolase"/>
    <property type="match status" value="1"/>
</dbReference>
<dbReference type="EC" id="3.6.1.22" evidence="2"/>
<proteinExistence type="predicted"/>
<keyword evidence="6" id="KW-0520">NAD</keyword>
<dbReference type="Pfam" id="PF00293">
    <property type="entry name" value="NUDIX"/>
    <property type="match status" value="1"/>
</dbReference>
<evidence type="ECO:0000256" key="1">
    <source>
        <dbReference type="ARBA" id="ARBA00001946"/>
    </source>
</evidence>
<evidence type="ECO:0000259" key="7">
    <source>
        <dbReference type="PROSITE" id="PS51462"/>
    </source>
</evidence>
<dbReference type="AlphaFoldDB" id="A0A3N1NXR6"/>
<evidence type="ECO:0000256" key="4">
    <source>
        <dbReference type="ARBA" id="ARBA00022801"/>
    </source>
</evidence>
<dbReference type="InterPro" id="IPR049734">
    <property type="entry name" value="NudC-like_C"/>
</dbReference>
<evidence type="ECO:0000256" key="2">
    <source>
        <dbReference type="ARBA" id="ARBA00012381"/>
    </source>
</evidence>
<comment type="caution">
    <text evidence="8">The sequence shown here is derived from an EMBL/GenBank/DDBJ whole genome shotgun (WGS) entry which is preliminary data.</text>
</comment>
<dbReference type="SUPFAM" id="SSF55811">
    <property type="entry name" value="Nudix"/>
    <property type="match status" value="2"/>
</dbReference>
<dbReference type="Proteomes" id="UP000273643">
    <property type="component" value="Unassembled WGS sequence"/>
</dbReference>
<dbReference type="RefSeq" id="WP_123637402.1">
    <property type="nucleotide sequence ID" value="NZ_RJUK01000001.1"/>
</dbReference>
<protein>
    <recommendedName>
        <fullName evidence="2">NAD(+) diphosphatase</fullName>
        <ecNumber evidence="2">3.6.1.22</ecNumber>
    </recommendedName>
</protein>